<organism evidence="1 2">
    <name type="scientific">Alkalicoccus halolimnae</name>
    <dbReference type="NCBI Taxonomy" id="1667239"/>
    <lineage>
        <taxon>Bacteria</taxon>
        <taxon>Bacillati</taxon>
        <taxon>Bacillota</taxon>
        <taxon>Bacilli</taxon>
        <taxon>Bacillales</taxon>
        <taxon>Bacillaceae</taxon>
        <taxon>Alkalicoccus</taxon>
    </lineage>
</organism>
<accession>A0AAJ8LRG7</accession>
<gene>
    <name evidence="1" type="ORF">FTX54_010650</name>
</gene>
<dbReference type="Proteomes" id="UP000321816">
    <property type="component" value="Chromosome"/>
</dbReference>
<dbReference type="InterPro" id="IPR011009">
    <property type="entry name" value="Kinase-like_dom_sf"/>
</dbReference>
<dbReference type="RefSeq" id="WP_187254623.1">
    <property type="nucleotide sequence ID" value="NZ_CP144914.1"/>
</dbReference>
<dbReference type="Gene3D" id="3.90.1200.10">
    <property type="match status" value="1"/>
</dbReference>
<dbReference type="InterPro" id="IPR006748">
    <property type="entry name" value="NH2Glyco/OHUrea_AB-resist_kin"/>
</dbReference>
<dbReference type="GO" id="GO:0016773">
    <property type="term" value="F:phosphotransferase activity, alcohol group as acceptor"/>
    <property type="evidence" value="ECO:0007669"/>
    <property type="project" value="InterPro"/>
</dbReference>
<name>A0AAJ8LRG7_9BACI</name>
<keyword evidence="2" id="KW-1185">Reference proteome</keyword>
<sequence length="298" mass="34241">MSFLPEHFQRTIKNIHHKKGENWLRNFPELVDYSERKWGMKMLAPFELSYNYVAPIQCGDGSRAVIKFTVSEKEYRTETEALRCFNNSGAVKLLDTDAERGIMLLECIQPGTMLAEVKEEEMTALAAAEVMKKLWKPASAKNSLPDMSSKVESMKRIYVNNKQGLGSVSKRTLKEALTIFQQLANSQKQLYLLHGDLHHYNILRGEREPWLAIDPKGMIGERESDVIPFLLNKLPDQHKKAVIKKRISIFVKELQLNEEKILLWGFAQAVLAYCWSIEDGNLHPSFLEAACVFRDLLR</sequence>
<dbReference type="KEGG" id="ahal:FTX54_010650"/>
<dbReference type="SUPFAM" id="SSF56112">
    <property type="entry name" value="Protein kinase-like (PK-like)"/>
    <property type="match status" value="1"/>
</dbReference>
<dbReference type="Pfam" id="PF04655">
    <property type="entry name" value="APH_6_hur"/>
    <property type="match status" value="1"/>
</dbReference>
<reference evidence="1 2" key="1">
    <citation type="submission" date="2024-01" db="EMBL/GenBank/DDBJ databases">
        <title>Complete Genome Sequence of Alkalicoccus halolimnae BZ-SZ-XJ29T, a Moderately Halophilic Bacterium Isolated from a Salt Lake.</title>
        <authorList>
            <person name="Zhao B."/>
        </authorList>
    </citation>
    <scope>NUCLEOTIDE SEQUENCE [LARGE SCALE GENOMIC DNA]</scope>
    <source>
        <strain evidence="1 2">BZ-SZ-XJ29</strain>
    </source>
</reference>
<dbReference type="AlphaFoldDB" id="A0AAJ8LRG7"/>
<proteinExistence type="predicted"/>
<evidence type="ECO:0000313" key="1">
    <source>
        <dbReference type="EMBL" id="WWD78886.1"/>
    </source>
</evidence>
<dbReference type="EMBL" id="CP144914">
    <property type="protein sequence ID" value="WWD78886.1"/>
    <property type="molecule type" value="Genomic_DNA"/>
</dbReference>
<protein>
    <submittedName>
        <fullName evidence="1">Aminoglycoside phosphotransferase family protein</fullName>
    </submittedName>
</protein>
<evidence type="ECO:0000313" key="2">
    <source>
        <dbReference type="Proteomes" id="UP000321816"/>
    </source>
</evidence>
<dbReference type="GO" id="GO:0019748">
    <property type="term" value="P:secondary metabolic process"/>
    <property type="evidence" value="ECO:0007669"/>
    <property type="project" value="InterPro"/>
</dbReference>